<evidence type="ECO:0000256" key="2">
    <source>
        <dbReference type="ARBA" id="ARBA00012636"/>
    </source>
</evidence>
<evidence type="ECO:0000313" key="12">
    <source>
        <dbReference type="Proteomes" id="UP001382181"/>
    </source>
</evidence>
<evidence type="ECO:0000256" key="6">
    <source>
        <dbReference type="ARBA" id="ARBA00047918"/>
    </source>
</evidence>
<feature type="domain" description="Malate synthase N-terminal" evidence="9">
    <location>
        <begin position="18"/>
        <end position="70"/>
    </location>
</feature>
<dbReference type="InterPro" id="IPR006252">
    <property type="entry name" value="Malate_synthA"/>
</dbReference>
<dbReference type="SUPFAM" id="SSF51645">
    <property type="entry name" value="Malate synthase G"/>
    <property type="match status" value="1"/>
</dbReference>
<dbReference type="PANTHER" id="PTHR42902">
    <property type="entry name" value="MALATE SYNTHASE"/>
    <property type="match status" value="1"/>
</dbReference>
<evidence type="ECO:0000259" key="10">
    <source>
        <dbReference type="Pfam" id="PF20659"/>
    </source>
</evidence>
<dbReference type="Pfam" id="PF20659">
    <property type="entry name" value="MS_C"/>
    <property type="match status" value="1"/>
</dbReference>
<accession>A0ABU8AA50</accession>
<dbReference type="PIRSF" id="PIRSF001363">
    <property type="entry name" value="Malate_synth"/>
    <property type="match status" value="1"/>
</dbReference>
<evidence type="ECO:0000256" key="3">
    <source>
        <dbReference type="ARBA" id="ARBA00022435"/>
    </source>
</evidence>
<comment type="pathway">
    <text evidence="7">Carbohydrate metabolism; glyoxylate cycle; (S)-malate from isocitrate: step 2/2.</text>
</comment>
<keyword evidence="11" id="KW-0012">Acyltransferase</keyword>
<dbReference type="Pfam" id="PF01274">
    <property type="entry name" value="MS_TIM-barrel"/>
    <property type="match status" value="1"/>
</dbReference>
<comment type="caution">
    <text evidence="11">The sequence shown here is derived from an EMBL/GenBank/DDBJ whole genome shotgun (WGS) entry which is preliminary data.</text>
</comment>
<dbReference type="InterPro" id="IPR001465">
    <property type="entry name" value="Malate_synthase_TIM"/>
</dbReference>
<evidence type="ECO:0000256" key="7">
    <source>
        <dbReference type="RuleBase" id="RU000555"/>
    </source>
</evidence>
<dbReference type="Gene3D" id="3.20.20.360">
    <property type="entry name" value="Malate synthase, domain 3"/>
    <property type="match status" value="1"/>
</dbReference>
<keyword evidence="5 7" id="KW-0808">Transferase</keyword>
<dbReference type="InterPro" id="IPR019830">
    <property type="entry name" value="Malate_synthase_CS"/>
</dbReference>
<feature type="domain" description="Malate synthase C-terminal" evidence="10">
    <location>
        <begin position="421"/>
        <end position="538"/>
    </location>
</feature>
<keyword evidence="4 7" id="KW-0816">Tricarboxylic acid cycle</keyword>
<dbReference type="InterPro" id="IPR044856">
    <property type="entry name" value="Malate_synth_C_sf"/>
</dbReference>
<dbReference type="GO" id="GO:0004474">
    <property type="term" value="F:malate synthase activity"/>
    <property type="evidence" value="ECO:0007669"/>
    <property type="project" value="UniProtKB-EC"/>
</dbReference>
<dbReference type="CDD" id="cd00727">
    <property type="entry name" value="malate_synt_A"/>
    <property type="match status" value="1"/>
</dbReference>
<dbReference type="Proteomes" id="UP001382181">
    <property type="component" value="Unassembled WGS sequence"/>
</dbReference>
<evidence type="ECO:0000256" key="4">
    <source>
        <dbReference type="ARBA" id="ARBA00022532"/>
    </source>
</evidence>
<dbReference type="InterPro" id="IPR011076">
    <property type="entry name" value="Malate_synth_sf"/>
</dbReference>
<dbReference type="NCBIfam" id="TIGR01344">
    <property type="entry name" value="malate_syn_A"/>
    <property type="match status" value="1"/>
</dbReference>
<dbReference type="InterPro" id="IPR046363">
    <property type="entry name" value="MS_N_TIM-barrel_dom"/>
</dbReference>
<evidence type="ECO:0000259" key="8">
    <source>
        <dbReference type="Pfam" id="PF01274"/>
    </source>
</evidence>
<name>A0ABU8AA50_9ACTN</name>
<dbReference type="EMBL" id="JARUMK010000001">
    <property type="protein sequence ID" value="MEH0563262.1"/>
    <property type="molecule type" value="Genomic_DNA"/>
</dbReference>
<proteinExistence type="inferred from homology"/>
<keyword evidence="3 7" id="KW-0329">Glyoxylate bypass</keyword>
<comment type="catalytic activity">
    <reaction evidence="6 7">
        <text>glyoxylate + acetyl-CoA + H2O = (S)-malate + CoA + H(+)</text>
        <dbReference type="Rhea" id="RHEA:18181"/>
        <dbReference type="ChEBI" id="CHEBI:15377"/>
        <dbReference type="ChEBI" id="CHEBI:15378"/>
        <dbReference type="ChEBI" id="CHEBI:15589"/>
        <dbReference type="ChEBI" id="CHEBI:36655"/>
        <dbReference type="ChEBI" id="CHEBI:57287"/>
        <dbReference type="ChEBI" id="CHEBI:57288"/>
        <dbReference type="EC" id="2.3.3.9"/>
    </reaction>
</comment>
<keyword evidence="12" id="KW-1185">Reference proteome</keyword>
<dbReference type="PANTHER" id="PTHR42902:SF1">
    <property type="entry name" value="MALATE SYNTHASE 1-RELATED"/>
    <property type="match status" value="1"/>
</dbReference>
<evidence type="ECO:0000256" key="5">
    <source>
        <dbReference type="ARBA" id="ARBA00022679"/>
    </source>
</evidence>
<protein>
    <recommendedName>
        <fullName evidence="2 7">Malate synthase</fullName>
        <ecNumber evidence="2 7">2.3.3.9</ecNumber>
    </recommendedName>
</protein>
<dbReference type="InterPro" id="IPR048355">
    <property type="entry name" value="MS_C"/>
</dbReference>
<gene>
    <name evidence="11" type="primary">aceB</name>
    <name evidence="11" type="ORF">QBA37_29120</name>
</gene>
<reference evidence="11 12" key="1">
    <citation type="submission" date="2023-04" db="EMBL/GenBank/DDBJ databases">
        <title>Genomic diversity of scab-causing Streptomyces spp. in the province of Quebec, Canada.</title>
        <authorList>
            <person name="Biessy A."/>
            <person name="Cadieux M."/>
            <person name="Ciotola M."/>
            <person name="Filion M."/>
        </authorList>
    </citation>
    <scope>NUCLEOTIDE SEQUENCE [LARGE SCALE GENOMIC DNA]</scope>
    <source>
        <strain evidence="11 12">B21-103</strain>
    </source>
</reference>
<dbReference type="Pfam" id="PF20656">
    <property type="entry name" value="MS_N"/>
    <property type="match status" value="1"/>
</dbReference>
<dbReference type="RefSeq" id="WP_319221912.1">
    <property type="nucleotide sequence ID" value="NZ_JARUMK010000001.1"/>
</dbReference>
<dbReference type="InterPro" id="IPR048356">
    <property type="entry name" value="MS_N"/>
</dbReference>
<dbReference type="Gene3D" id="1.20.1220.12">
    <property type="entry name" value="Malate synthase, domain III"/>
    <property type="match status" value="1"/>
</dbReference>
<evidence type="ECO:0000256" key="1">
    <source>
        <dbReference type="ARBA" id="ARBA00006394"/>
    </source>
</evidence>
<dbReference type="EC" id="2.3.3.9" evidence="2 7"/>
<feature type="domain" description="Malate synthase TIM barrel" evidence="8">
    <location>
        <begin position="165"/>
        <end position="412"/>
    </location>
</feature>
<organism evidence="11 12">
    <name type="scientific">Streptomyces silvae</name>
    <dbReference type="NCBI Taxonomy" id="2803812"/>
    <lineage>
        <taxon>Bacteria</taxon>
        <taxon>Bacillati</taxon>
        <taxon>Actinomycetota</taxon>
        <taxon>Actinomycetes</taxon>
        <taxon>Kitasatosporales</taxon>
        <taxon>Streptomycetaceae</taxon>
        <taxon>Streptomyces</taxon>
    </lineage>
</organism>
<evidence type="ECO:0000259" key="9">
    <source>
        <dbReference type="Pfam" id="PF20656"/>
    </source>
</evidence>
<sequence>MSAPAPSPLAIVDAEPLPRQDEVLTDAALAFVAELHRRFTPRRDELLARRGERRAEIARTSTLDFLPETEAIRVDDTWKVAPAPAALDDRRVEITGPTDRKMTINALNSGAKVWLADFEDASAPTWENVVTGQLNLIDAYTRNIDFTDPKSGKSYALKPAEELATVVTRPRGWHLDERHLQLDGTPVPGALVDFGLYFFHNAQRLIDLGKGPYFYLPKTESHLEARLWNDIFVFAQDYVGIPQGTVRATVLIETITAAYEMEEILHELRDHASGLNAGRWDYLFSIVKNFRDGGSKFVLPDRNLVTMTAPFMRAYTELLVRTCHKRGAHAIGGMAAFIPSRRDAEVNKVAFEKVKADKDREANDGFDGSWVAHPDLVPIAMESFDAVLGDKPNQKDRLREDVSVAAGDLIAIDTLDAKPSYDGLRNAVAVGIRYIEAWLRGMGAVAIFNLMEDAATAEISRSQIWQWINADVVFENGEHATADLARKVAAEELATIRAEIGDEAFESGKWQQAHDLLLTVSLDQDYADFLTLPAYEQLC</sequence>
<comment type="similarity">
    <text evidence="1 7">Belongs to the malate synthase family.</text>
</comment>
<dbReference type="PROSITE" id="PS00510">
    <property type="entry name" value="MALATE_SYNTHASE"/>
    <property type="match status" value="1"/>
</dbReference>
<evidence type="ECO:0000313" key="11">
    <source>
        <dbReference type="EMBL" id="MEH0563262.1"/>
    </source>
</evidence>